<comment type="caution">
    <text evidence="1">The sequence shown here is derived from an EMBL/GenBank/DDBJ whole genome shotgun (WGS) entry which is preliminary data.</text>
</comment>
<evidence type="ECO:0000313" key="1">
    <source>
        <dbReference type="EMBL" id="RNL64437.1"/>
    </source>
</evidence>
<organism evidence="1 2">
    <name type="scientific">Zhongshania marina</name>
    <dbReference type="NCBI Taxonomy" id="2304603"/>
    <lineage>
        <taxon>Bacteria</taxon>
        <taxon>Pseudomonadati</taxon>
        <taxon>Pseudomonadota</taxon>
        <taxon>Gammaproteobacteria</taxon>
        <taxon>Cellvibrionales</taxon>
        <taxon>Spongiibacteraceae</taxon>
        <taxon>Zhongshania</taxon>
    </lineage>
</organism>
<sequence length="287" mass="31009">MHSSGFYLIERLHMLSLKHNRHCKYVSASLCFVVAVVVTGCAVTQQKALEPLDWIDKDVERYSVTGTGSWARIRKQPLTVGPFTGDVAAQSVWSSLPVTTSSDVQISVGSDDAKGHRLESGTVAKDNESELQFRLLGPSGALADLRCRQHRYIEDQKTGVTRGDGTNGFSVSEQVAYSSTFNCKSRGADKQWPQWQLDLGSGEAAPMQGYLIIDGVKYEVAGSQSSNIGRSPYTVSYEISRGGKPLVQVDRSGDGLVSLMMPVGDKQHVAFVGAAAALLLANDPLEP</sequence>
<dbReference type="EMBL" id="RHGB01000008">
    <property type="protein sequence ID" value="RNL64437.1"/>
    <property type="molecule type" value="Genomic_DNA"/>
</dbReference>
<dbReference type="Proteomes" id="UP000274695">
    <property type="component" value="Unassembled WGS sequence"/>
</dbReference>
<gene>
    <name evidence="1" type="ORF">D0911_08425</name>
</gene>
<name>A0ABX9W2M5_9GAMM</name>
<reference evidence="1 2" key="1">
    <citation type="submission" date="2018-10" db="EMBL/GenBank/DDBJ databases">
        <title>Draft genome sequence of Zhongshania sp. DSW25-10.</title>
        <authorList>
            <person name="Oh J."/>
        </authorList>
    </citation>
    <scope>NUCLEOTIDE SEQUENCE [LARGE SCALE GENOMIC DNA]</scope>
    <source>
        <strain evidence="1 2">DSW25-10</strain>
    </source>
</reference>
<protein>
    <recommendedName>
        <fullName evidence="3">Lipoprotein</fullName>
    </recommendedName>
</protein>
<accession>A0ABX9W2M5</accession>
<keyword evidence="2" id="KW-1185">Reference proteome</keyword>
<evidence type="ECO:0000313" key="2">
    <source>
        <dbReference type="Proteomes" id="UP000274695"/>
    </source>
</evidence>
<evidence type="ECO:0008006" key="3">
    <source>
        <dbReference type="Google" id="ProtNLM"/>
    </source>
</evidence>
<proteinExistence type="predicted"/>